<keyword evidence="2" id="KW-1185">Reference proteome</keyword>
<proteinExistence type="predicted"/>
<reference evidence="1 2" key="1">
    <citation type="submission" date="2014-04" db="EMBL/GenBank/DDBJ databases">
        <title>Evolutionary Origins and Diversification of the Mycorrhizal Mutualists.</title>
        <authorList>
            <consortium name="DOE Joint Genome Institute"/>
            <consortium name="Mycorrhizal Genomics Consortium"/>
            <person name="Kohler A."/>
            <person name="Kuo A."/>
            <person name="Nagy L.G."/>
            <person name="Floudas D."/>
            <person name="Copeland A."/>
            <person name="Barry K.W."/>
            <person name="Cichocki N."/>
            <person name="Veneault-Fourrey C."/>
            <person name="LaButti K."/>
            <person name="Lindquist E.A."/>
            <person name="Lipzen A."/>
            <person name="Lundell T."/>
            <person name="Morin E."/>
            <person name="Murat C."/>
            <person name="Riley R."/>
            <person name="Ohm R."/>
            <person name="Sun H."/>
            <person name="Tunlid A."/>
            <person name="Henrissat B."/>
            <person name="Grigoriev I.V."/>
            <person name="Hibbett D.S."/>
            <person name="Martin F."/>
        </authorList>
    </citation>
    <scope>NUCLEOTIDE SEQUENCE [LARGE SCALE GENOMIC DNA]</scope>
    <source>
        <strain evidence="1 2">Koide BX008</strain>
    </source>
</reference>
<sequence>MFHFPLVSSLLYSPSLVYSCLSPELLLVPNPILSHFKSGTSHTSRHSLSSPLRRTTSSSTLLSRQTHLDAEKFIIHAFCPRAGYILRNKLLPGYDVRLKKALAVVECA</sequence>
<name>A0A0C2WM92_AMAMK</name>
<dbReference type="AlphaFoldDB" id="A0A0C2WM92"/>
<dbReference type="InParanoid" id="A0A0C2WM92"/>
<evidence type="ECO:0000313" key="2">
    <source>
        <dbReference type="Proteomes" id="UP000054549"/>
    </source>
</evidence>
<evidence type="ECO:0000313" key="1">
    <source>
        <dbReference type="EMBL" id="KIL62687.1"/>
    </source>
</evidence>
<protein>
    <submittedName>
        <fullName evidence="1">Uncharacterized protein</fullName>
    </submittedName>
</protein>
<organism evidence="1 2">
    <name type="scientific">Amanita muscaria (strain Koide BX008)</name>
    <dbReference type="NCBI Taxonomy" id="946122"/>
    <lineage>
        <taxon>Eukaryota</taxon>
        <taxon>Fungi</taxon>
        <taxon>Dikarya</taxon>
        <taxon>Basidiomycota</taxon>
        <taxon>Agaricomycotina</taxon>
        <taxon>Agaricomycetes</taxon>
        <taxon>Agaricomycetidae</taxon>
        <taxon>Agaricales</taxon>
        <taxon>Pluteineae</taxon>
        <taxon>Amanitaceae</taxon>
        <taxon>Amanita</taxon>
    </lineage>
</organism>
<dbReference type="Proteomes" id="UP000054549">
    <property type="component" value="Unassembled WGS sequence"/>
</dbReference>
<dbReference type="EMBL" id="KN818267">
    <property type="protein sequence ID" value="KIL62687.1"/>
    <property type="molecule type" value="Genomic_DNA"/>
</dbReference>
<accession>A0A0C2WM92</accession>
<dbReference type="HOGENOM" id="CLU_2196264_0_0_1"/>
<gene>
    <name evidence="1" type="ORF">M378DRAFT_165333</name>
</gene>